<proteinExistence type="inferred from homology"/>
<keyword evidence="9" id="KW-0677">Repeat</keyword>
<dbReference type="InterPro" id="IPR004316">
    <property type="entry name" value="SWEET_rpt"/>
</dbReference>
<feature type="transmembrane region" description="Helical" evidence="14">
    <location>
        <begin position="12"/>
        <end position="33"/>
    </location>
</feature>
<dbReference type="Proteomes" id="UP001259832">
    <property type="component" value="Unassembled WGS sequence"/>
</dbReference>
<dbReference type="EMBL" id="JASMQC010000009">
    <property type="protein sequence ID" value="KAK1942662.1"/>
    <property type="molecule type" value="Genomic_DNA"/>
</dbReference>
<evidence type="ECO:0000256" key="6">
    <source>
        <dbReference type="ARBA" id="ARBA00022475"/>
    </source>
</evidence>
<evidence type="ECO:0000256" key="9">
    <source>
        <dbReference type="ARBA" id="ARBA00022737"/>
    </source>
</evidence>
<feature type="transmembrane region" description="Helical" evidence="14">
    <location>
        <begin position="844"/>
        <end position="864"/>
    </location>
</feature>
<protein>
    <recommendedName>
        <fullName evidence="4">Sugar transporter SWEET1</fullName>
    </recommendedName>
</protein>
<dbReference type="PANTHER" id="PTHR10791">
    <property type="entry name" value="RAG1-ACTIVATING PROTEIN 1"/>
    <property type="match status" value="1"/>
</dbReference>
<organism evidence="15 16">
    <name type="scientific">Phytophthora citrophthora</name>
    <dbReference type="NCBI Taxonomy" id="4793"/>
    <lineage>
        <taxon>Eukaryota</taxon>
        <taxon>Sar</taxon>
        <taxon>Stramenopiles</taxon>
        <taxon>Oomycota</taxon>
        <taxon>Peronosporomycetes</taxon>
        <taxon>Peronosporales</taxon>
        <taxon>Peronosporaceae</taxon>
        <taxon>Phytophthora</taxon>
    </lineage>
</organism>
<feature type="transmembrane region" description="Helical" evidence="14">
    <location>
        <begin position="870"/>
        <end position="894"/>
    </location>
</feature>
<feature type="transmembrane region" description="Helical" evidence="14">
    <location>
        <begin position="380"/>
        <end position="401"/>
    </location>
</feature>
<dbReference type="GO" id="GO:0051119">
    <property type="term" value="F:sugar transmembrane transporter activity"/>
    <property type="evidence" value="ECO:0007669"/>
    <property type="project" value="InterPro"/>
</dbReference>
<evidence type="ECO:0000256" key="5">
    <source>
        <dbReference type="ARBA" id="ARBA00022448"/>
    </source>
</evidence>
<dbReference type="FunFam" id="1.20.1280.290:FF:000037">
    <property type="entry name" value="Uncharacterized protein"/>
    <property type="match status" value="1"/>
</dbReference>
<evidence type="ECO:0000313" key="15">
    <source>
        <dbReference type="EMBL" id="KAK1942662.1"/>
    </source>
</evidence>
<feature type="transmembrane region" description="Helical" evidence="14">
    <location>
        <begin position="413"/>
        <end position="431"/>
    </location>
</feature>
<evidence type="ECO:0000256" key="13">
    <source>
        <dbReference type="SAM" id="MobiDB-lite"/>
    </source>
</evidence>
<keyword evidence="5" id="KW-0813">Transport</keyword>
<keyword evidence="6" id="KW-1003">Cell membrane</keyword>
<feature type="transmembrane region" description="Helical" evidence="14">
    <location>
        <begin position="170"/>
        <end position="190"/>
    </location>
</feature>
<evidence type="ECO:0000256" key="2">
    <source>
        <dbReference type="ARBA" id="ARBA00004653"/>
    </source>
</evidence>
<feature type="transmembrane region" description="Helical" evidence="14">
    <location>
        <begin position="104"/>
        <end position="125"/>
    </location>
</feature>
<comment type="caution">
    <text evidence="15">The sequence shown here is derived from an EMBL/GenBank/DDBJ whole genome shotgun (WGS) entry which is preliminary data.</text>
</comment>
<evidence type="ECO:0000256" key="3">
    <source>
        <dbReference type="ARBA" id="ARBA00007809"/>
    </source>
</evidence>
<dbReference type="FunFam" id="1.20.1280.290:FF:000007">
    <property type="entry name" value="Bidirectional sugar transporter SWEET7"/>
    <property type="match status" value="3"/>
</dbReference>
<keyword evidence="7 15" id="KW-0762">Sugar transport</keyword>
<keyword evidence="11" id="KW-0333">Golgi apparatus</keyword>
<comment type="similarity">
    <text evidence="3">Belongs to the SWEET sugar transporter family.</text>
</comment>
<feature type="transmembrane region" description="Helical" evidence="14">
    <location>
        <begin position="935"/>
        <end position="957"/>
    </location>
</feature>
<dbReference type="PANTHER" id="PTHR10791:SF30">
    <property type="entry name" value="SUGAR TRANSPORTER SWEET1"/>
    <property type="match status" value="1"/>
</dbReference>
<feature type="transmembrane region" description="Helical" evidence="14">
    <location>
        <begin position="137"/>
        <end position="158"/>
    </location>
</feature>
<evidence type="ECO:0000256" key="11">
    <source>
        <dbReference type="ARBA" id="ARBA00023034"/>
    </source>
</evidence>
<feature type="region of interest" description="Disordered" evidence="13">
    <location>
        <begin position="248"/>
        <end position="270"/>
    </location>
</feature>
<keyword evidence="12 14" id="KW-0472">Membrane</keyword>
<reference evidence="15" key="1">
    <citation type="submission" date="2023-08" db="EMBL/GenBank/DDBJ databases">
        <title>Reference Genome Resource for the Citrus Pathogen Phytophthora citrophthora.</title>
        <authorList>
            <person name="Moller H."/>
            <person name="Coetzee B."/>
            <person name="Rose L.J."/>
            <person name="Van Niekerk J.M."/>
        </authorList>
    </citation>
    <scope>NUCLEOTIDE SEQUENCE</scope>
    <source>
        <strain evidence="15">STE-U-9442</strain>
    </source>
</reference>
<dbReference type="GO" id="GO:0000139">
    <property type="term" value="C:Golgi membrane"/>
    <property type="evidence" value="ECO:0007669"/>
    <property type="project" value="UniProtKB-SubCell"/>
</dbReference>
<gene>
    <name evidence="15" type="ORF">P3T76_006161</name>
</gene>
<feature type="transmembrane region" description="Helical" evidence="14">
    <location>
        <begin position="588"/>
        <end position="607"/>
    </location>
</feature>
<dbReference type="Pfam" id="PF03083">
    <property type="entry name" value="MtN3_slv"/>
    <property type="match status" value="7"/>
</dbReference>
<feature type="compositionally biased region" description="Basic and acidic residues" evidence="13">
    <location>
        <begin position="248"/>
        <end position="258"/>
    </location>
</feature>
<feature type="transmembrane region" description="Helical" evidence="14">
    <location>
        <begin position="451"/>
        <end position="470"/>
    </location>
</feature>
<evidence type="ECO:0000256" key="10">
    <source>
        <dbReference type="ARBA" id="ARBA00022989"/>
    </source>
</evidence>
<feature type="transmembrane region" description="Helical" evidence="14">
    <location>
        <begin position="476"/>
        <end position="497"/>
    </location>
</feature>
<dbReference type="InterPro" id="IPR047664">
    <property type="entry name" value="SWEET"/>
</dbReference>
<feature type="transmembrane region" description="Helical" evidence="14">
    <location>
        <begin position="995"/>
        <end position="1016"/>
    </location>
</feature>
<feature type="transmembrane region" description="Helical" evidence="14">
    <location>
        <begin position="906"/>
        <end position="929"/>
    </location>
</feature>
<feature type="transmembrane region" description="Helical" evidence="14">
    <location>
        <begin position="196"/>
        <end position="217"/>
    </location>
</feature>
<dbReference type="GO" id="GO:0005886">
    <property type="term" value="C:plasma membrane"/>
    <property type="evidence" value="ECO:0007669"/>
    <property type="project" value="UniProtKB-SubCell"/>
</dbReference>
<evidence type="ECO:0000256" key="8">
    <source>
        <dbReference type="ARBA" id="ARBA00022692"/>
    </source>
</evidence>
<keyword evidence="10 14" id="KW-1133">Transmembrane helix</keyword>
<feature type="transmembrane region" description="Helical" evidence="14">
    <location>
        <begin position="647"/>
        <end position="668"/>
    </location>
</feature>
<evidence type="ECO:0000256" key="4">
    <source>
        <dbReference type="ARBA" id="ARBA00021741"/>
    </source>
</evidence>
<dbReference type="AlphaFoldDB" id="A0AAD9GQ04"/>
<accession>A0AAD9GQ04</accession>
<dbReference type="Gene3D" id="1.20.1280.290">
    <property type="match status" value="8"/>
</dbReference>
<feature type="transmembrane region" description="Helical" evidence="14">
    <location>
        <begin position="325"/>
        <end position="344"/>
    </location>
</feature>
<name>A0AAD9GQ04_9STRA</name>
<evidence type="ECO:0000256" key="1">
    <source>
        <dbReference type="ARBA" id="ARBA00004651"/>
    </source>
</evidence>
<feature type="transmembrane region" description="Helical" evidence="14">
    <location>
        <begin position="680"/>
        <end position="704"/>
    </location>
</feature>
<sequence length="1076" mass="118571">MTLMSGHETAVIVAKVLTVITTIMLRISLMPDFNRWRKNRNTGDMSVMPCVLLYTNCYALLYYAYAIDDMLPLFATSVLGVVVGGILAYYFYRWTDYKRATMRIFIGSLVVCVVVTIYGSLALAGKTGQTRHEVGTTMGFITVATTVVMYASPMATIVNVIRTKTASSMPFTMGVVVVFNSFCWGFYAALVGNAFILAPNIAGFTLGIIQLSLTFIYPRAAPKPQVEGFTDEPALSIVVLSPIQDGDKERRLSSDGRKSPSFVALRSPSRESWREMRTSGRQSMSSHDLAVNIFKGLTLATTVALRVSLLPDFRRMYKNHSTGEMSVMPCLLLFTNSYAVMFYSLAIDNILPLFAVSILGIVTGVFFNYFFYRWAVDKRFVVNSFIGSFVVCLLVTIYSVFALTGNTGQSEEAVGTTLGFVTIGTTMGLYVSPMATIARVVQTKKASSMPFTMGVVNVLNSFCWGTYGALIGNLFILGPNIAGFILGCTQLILTFIYRPKPLVRTGNAADEGDLSVVVLSPKDKEDMDSTSEKRPSFVALSSPYHSQKSTGEPHKLVKVFTIITTVLMRFSLVPDFVRMGKQRSTGDMSVVPPVMLFTNCFTLSLYSYEIHDIVPLFVTSVLGVVVGGILTTLFYVWAVHKRETAKIIALAALLCTLVTVYASLAMTGKTQQSHSSVSTTLGFITIGTTILLYGSPMATIVRVLQTKTASSMPFTMGVVNVMNSLGWILYSSMVGNMIILAPNIGGIILGTTQMVLTYMYSEKGEAQIVSMSTEDQREDSIIVQSSDRESGKRRCVHSFVALQSPNCDAVTVFKILTLITTLLMRVSLFPDWNRWRKNRNTADMSVWPCVMIFGNSYGSLYYAYAIKNYLPLFATSMLGVAVGLFMAYSFYLWATDRSEVVRIFQIALAALIVVTIYDFLALCGVTGQSKHSTEITLGFIMIAFTTLMYASPMATIIRVVKTKKATSMPFTMGLVNVLNSFCWGVYGGLIHNNFLLIPNIIGVALSLIQMTATYIYRAKGPSEEQLVSMSSEELKTIDVVVLPREQNADDKSLEFIAIRSPCKVDEKSWHDTTPLQ</sequence>
<feature type="transmembrane region" description="Helical" evidence="14">
    <location>
        <begin position="969"/>
        <end position="989"/>
    </location>
</feature>
<feature type="transmembrane region" description="Helical" evidence="14">
    <location>
        <begin position="725"/>
        <end position="749"/>
    </location>
</feature>
<feature type="transmembrane region" description="Helical" evidence="14">
    <location>
        <begin position="613"/>
        <end position="635"/>
    </location>
</feature>
<keyword evidence="16" id="KW-1185">Reference proteome</keyword>
<feature type="transmembrane region" description="Helical" evidence="14">
    <location>
        <begin position="45"/>
        <end position="65"/>
    </location>
</feature>
<evidence type="ECO:0000256" key="14">
    <source>
        <dbReference type="SAM" id="Phobius"/>
    </source>
</evidence>
<feature type="transmembrane region" description="Helical" evidence="14">
    <location>
        <begin position="350"/>
        <end position="371"/>
    </location>
</feature>
<evidence type="ECO:0000256" key="7">
    <source>
        <dbReference type="ARBA" id="ARBA00022597"/>
    </source>
</evidence>
<keyword evidence="8 14" id="KW-0812">Transmembrane</keyword>
<dbReference type="FunFam" id="1.20.1280.290:FF:000004">
    <property type="entry name" value="Sugar transporter SWEET"/>
    <property type="match status" value="4"/>
</dbReference>
<evidence type="ECO:0000256" key="12">
    <source>
        <dbReference type="ARBA" id="ARBA00023136"/>
    </source>
</evidence>
<comment type="subcellular location">
    <subcellularLocation>
        <location evidence="1">Cell membrane</location>
        <topology evidence="1">Multi-pass membrane protein</topology>
    </subcellularLocation>
    <subcellularLocation>
        <location evidence="2">Golgi apparatus membrane</location>
        <topology evidence="2">Multi-pass membrane protein</topology>
    </subcellularLocation>
</comment>
<feature type="transmembrane region" description="Helical" evidence="14">
    <location>
        <begin position="71"/>
        <end position="92"/>
    </location>
</feature>
<evidence type="ECO:0000313" key="16">
    <source>
        <dbReference type="Proteomes" id="UP001259832"/>
    </source>
</evidence>